<dbReference type="AlphaFoldDB" id="A6TX38"/>
<gene>
    <name evidence="2" type="ordered locus">Amet_4688</name>
</gene>
<protein>
    <submittedName>
        <fullName evidence="2">Uncharacterized protein</fullName>
    </submittedName>
</protein>
<evidence type="ECO:0000256" key="1">
    <source>
        <dbReference type="SAM" id="Phobius"/>
    </source>
</evidence>
<evidence type="ECO:0000313" key="3">
    <source>
        <dbReference type="Proteomes" id="UP000001572"/>
    </source>
</evidence>
<keyword evidence="1" id="KW-0472">Membrane</keyword>
<dbReference type="HOGENOM" id="CLU_1801996_0_0_9"/>
<dbReference type="Proteomes" id="UP000001572">
    <property type="component" value="Chromosome"/>
</dbReference>
<keyword evidence="1" id="KW-1133">Transmembrane helix</keyword>
<evidence type="ECO:0000313" key="2">
    <source>
        <dbReference type="EMBL" id="ABR50756.1"/>
    </source>
</evidence>
<accession>A6TX38</accession>
<dbReference type="STRING" id="293826.Amet_4688"/>
<dbReference type="KEGG" id="amt:Amet_4688"/>
<feature type="transmembrane region" description="Helical" evidence="1">
    <location>
        <begin position="102"/>
        <end position="125"/>
    </location>
</feature>
<name>A6TX38_ALKMQ</name>
<organism evidence="2 3">
    <name type="scientific">Alkaliphilus metalliredigens (strain QYMF)</name>
    <dbReference type="NCBI Taxonomy" id="293826"/>
    <lineage>
        <taxon>Bacteria</taxon>
        <taxon>Bacillati</taxon>
        <taxon>Bacillota</taxon>
        <taxon>Clostridia</taxon>
        <taxon>Peptostreptococcales</taxon>
        <taxon>Natronincolaceae</taxon>
        <taxon>Alkaliphilus</taxon>
    </lineage>
</organism>
<dbReference type="OrthoDB" id="2943545at2"/>
<sequence length="143" mass="16106">MDKYFNSFIEKTVKKPITAYERELIKVGVLGVIGLFIAFLQYGFSIFNVSWFITVVYPIGFYYGWRTIVGMLKGNTSNSIDTALITTLFSGGNGYMGFIFGILQFALILTLAFTLGWIVGLVNLAKTLMFYKKHKEHNISTGI</sequence>
<feature type="transmembrane region" description="Helical" evidence="1">
    <location>
        <begin position="24"/>
        <end position="43"/>
    </location>
</feature>
<proteinExistence type="predicted"/>
<dbReference type="RefSeq" id="WP_012065641.1">
    <property type="nucleotide sequence ID" value="NC_009633.1"/>
</dbReference>
<keyword evidence="3" id="KW-1185">Reference proteome</keyword>
<dbReference type="EMBL" id="CP000724">
    <property type="protein sequence ID" value="ABR50756.1"/>
    <property type="molecule type" value="Genomic_DNA"/>
</dbReference>
<keyword evidence="1" id="KW-0812">Transmembrane</keyword>
<feature type="transmembrane region" description="Helical" evidence="1">
    <location>
        <begin position="49"/>
        <end position="65"/>
    </location>
</feature>
<feature type="transmembrane region" description="Helical" evidence="1">
    <location>
        <begin position="77"/>
        <end position="96"/>
    </location>
</feature>
<reference evidence="3" key="1">
    <citation type="journal article" date="2016" name="Genome Announc.">
        <title>Complete genome sequence of Alkaliphilus metalliredigens strain QYMF, an alkaliphilic and metal-reducing bacterium isolated from borax-contaminated leachate ponds.</title>
        <authorList>
            <person name="Hwang C."/>
            <person name="Copeland A."/>
            <person name="Lucas S."/>
            <person name="Lapidus A."/>
            <person name="Barry K."/>
            <person name="Detter J.C."/>
            <person name="Glavina Del Rio T."/>
            <person name="Hammon N."/>
            <person name="Israni S."/>
            <person name="Dalin E."/>
            <person name="Tice H."/>
            <person name="Pitluck S."/>
            <person name="Chertkov O."/>
            <person name="Brettin T."/>
            <person name="Bruce D."/>
            <person name="Han C."/>
            <person name="Schmutz J."/>
            <person name="Larimer F."/>
            <person name="Land M.L."/>
            <person name="Hauser L."/>
            <person name="Kyrpides N."/>
            <person name="Mikhailova N."/>
            <person name="Ye Q."/>
            <person name="Zhou J."/>
            <person name="Richardson P."/>
            <person name="Fields M.W."/>
        </authorList>
    </citation>
    <scope>NUCLEOTIDE SEQUENCE [LARGE SCALE GENOMIC DNA]</scope>
    <source>
        <strain evidence="3">QYMF</strain>
    </source>
</reference>